<keyword evidence="6 13" id="KW-0237">DNA synthesis</keyword>
<dbReference type="GO" id="GO:0031419">
    <property type="term" value="F:cobalamin binding"/>
    <property type="evidence" value="ECO:0007669"/>
    <property type="project" value="UniProtKB-KW"/>
</dbReference>
<reference evidence="18" key="1">
    <citation type="submission" date="2018-04" db="EMBL/GenBank/DDBJ databases">
        <authorList>
            <person name="Lucker S."/>
            <person name="Sakoula D."/>
        </authorList>
    </citation>
    <scope>NUCLEOTIDE SEQUENCE [LARGE SCALE GENOMIC DNA]</scope>
</reference>
<dbReference type="Pfam" id="PF08471">
    <property type="entry name" value="Ribonuc_red_2_N"/>
    <property type="match status" value="1"/>
</dbReference>
<evidence type="ECO:0000256" key="10">
    <source>
        <dbReference type="ARBA" id="ARBA00023285"/>
    </source>
</evidence>
<comment type="similarity">
    <text evidence="2 13">Belongs to the ribonucleoside diphosphate reductase class-2 family.</text>
</comment>
<protein>
    <recommendedName>
        <fullName evidence="4 13">Vitamin B12-dependent ribonucleotide reductase</fullName>
        <ecNumber evidence="3 13">1.17.4.1</ecNumber>
    </recommendedName>
</protein>
<comment type="catalytic activity">
    <reaction evidence="12 13">
        <text>a 2'-deoxyribonucleoside 5'-diphosphate + [thioredoxin]-disulfide + H2O = a ribonucleoside 5'-diphosphate + [thioredoxin]-dithiol</text>
        <dbReference type="Rhea" id="RHEA:23252"/>
        <dbReference type="Rhea" id="RHEA-COMP:10698"/>
        <dbReference type="Rhea" id="RHEA-COMP:10700"/>
        <dbReference type="ChEBI" id="CHEBI:15377"/>
        <dbReference type="ChEBI" id="CHEBI:29950"/>
        <dbReference type="ChEBI" id="CHEBI:50058"/>
        <dbReference type="ChEBI" id="CHEBI:57930"/>
        <dbReference type="ChEBI" id="CHEBI:73316"/>
        <dbReference type="EC" id="1.17.4.1"/>
    </reaction>
</comment>
<feature type="domain" description="Ribonucleotide reductase large subunit C-terminal" evidence="14">
    <location>
        <begin position="792"/>
        <end position="898"/>
    </location>
</feature>
<comment type="function">
    <text evidence="11 13">Catalyzes the reduction of ribonucleotides to deoxyribonucleotides. May function to provide a pool of deoxyribonucleotide precursors for DNA repair during oxygen limitation and/or for immediate growth after restoration of oxygen.</text>
</comment>
<evidence type="ECO:0000313" key="18">
    <source>
        <dbReference type="Proteomes" id="UP000248168"/>
    </source>
</evidence>
<evidence type="ECO:0000259" key="16">
    <source>
        <dbReference type="Pfam" id="PF12637"/>
    </source>
</evidence>
<evidence type="ECO:0000256" key="8">
    <source>
        <dbReference type="ARBA" id="ARBA00023002"/>
    </source>
</evidence>
<feature type="domain" description="Ribonucleotide reductase large subunit C-terminal" evidence="14">
    <location>
        <begin position="182"/>
        <end position="734"/>
    </location>
</feature>
<evidence type="ECO:0000256" key="9">
    <source>
        <dbReference type="ARBA" id="ARBA00023157"/>
    </source>
</evidence>
<evidence type="ECO:0000256" key="1">
    <source>
        <dbReference type="ARBA" id="ARBA00001922"/>
    </source>
</evidence>
<dbReference type="InterPro" id="IPR013678">
    <property type="entry name" value="RNR_2_N"/>
</dbReference>
<evidence type="ECO:0000256" key="12">
    <source>
        <dbReference type="ARBA" id="ARBA00047754"/>
    </source>
</evidence>
<dbReference type="SUPFAM" id="SSF75625">
    <property type="entry name" value="YebC-like"/>
    <property type="match status" value="1"/>
</dbReference>
<dbReference type="InterPro" id="IPR029072">
    <property type="entry name" value="YebC-like"/>
</dbReference>
<keyword evidence="8 13" id="KW-0560">Oxidoreductase</keyword>
<keyword evidence="7 13" id="KW-0547">Nucleotide-binding</keyword>
<dbReference type="InterPro" id="IPR024434">
    <property type="entry name" value="TSCPD_dom"/>
</dbReference>
<evidence type="ECO:0000313" key="17">
    <source>
        <dbReference type="EMBL" id="SPP65333.1"/>
    </source>
</evidence>
<evidence type="ECO:0000256" key="7">
    <source>
        <dbReference type="ARBA" id="ARBA00022741"/>
    </source>
</evidence>
<organism evidence="17 18">
    <name type="scientific">Nitrospira lenta</name>
    <dbReference type="NCBI Taxonomy" id="1436998"/>
    <lineage>
        <taxon>Bacteria</taxon>
        <taxon>Pseudomonadati</taxon>
        <taxon>Nitrospirota</taxon>
        <taxon>Nitrospiria</taxon>
        <taxon>Nitrospirales</taxon>
        <taxon>Nitrospiraceae</taxon>
        <taxon>Nitrospira</taxon>
    </lineage>
</organism>
<accession>A0A330L898</accession>
<evidence type="ECO:0000256" key="13">
    <source>
        <dbReference type="RuleBase" id="RU364064"/>
    </source>
</evidence>
<dbReference type="EC" id="1.17.4.1" evidence="3 13"/>
<name>A0A330L898_9BACT</name>
<evidence type="ECO:0000256" key="3">
    <source>
        <dbReference type="ARBA" id="ARBA00012274"/>
    </source>
</evidence>
<keyword evidence="10 13" id="KW-0170">Cobalt</keyword>
<keyword evidence="18" id="KW-1185">Reference proteome</keyword>
<dbReference type="InterPro" id="IPR050862">
    <property type="entry name" value="RdRp_reductase_class-2"/>
</dbReference>
<dbReference type="Gene3D" id="3.20.70.20">
    <property type="match status" value="3"/>
</dbReference>
<evidence type="ECO:0000256" key="2">
    <source>
        <dbReference type="ARBA" id="ARBA00007405"/>
    </source>
</evidence>
<sequence length="1177" mass="130860">MRIERRFTRRGQGPYEGLTFVKRSSEIRNPDGSTVFKLENIDVPEQWSQLAIDILAQKYFRKAGVPQKDAAGNPLVGADGKPVLGSERDARQVFDRLAGCWTHWGKEYGYFKTPEDSEAFQDEVGYMLARQMAAPNSPQWFNTGLHYAYGLSGPAQGHYYVDPKSREVVKSVNAFEHPQPHACFIQSVDDDLVNENGIMDLWVREARLFKYGSGTGTNFSRLRGDGEGLSGGGRSSGLMSFLKIGDRAAGAIKSGGTTRRAAKMVCLDLDHPDIEEFIDWKVIEEQKVAAMVTGSKICAQRLNAVLKACHVVDSMGQTKTEIDPKKNPILGEALAEARRDMVPESYVQRMYAYAQQGFTHFVFHEYDTNWDGRAYQTVSGQNSNNSVRIPNEFFEALENNSDWQLKRRIDGKVCKTVKASDLWDRIAWAAWICADPGTQYDTTINEWHTCPEDGRINASNPCSEYMFLDDTACNLASLNLALFYTADGQFELENFRHAVRLWTIVLEISVLMASFPSKSIAERSYQFRTLGLGYANLGTVLMRQGIPYDSPKAMAICGSITSIMTGESYSTSAEMAAELWPFPGYTKNRDQMLRVIRNHRRAAYNTAADEYEGLSIVPMGIQPEQCPPDLLIAARRAWDRALELGTAYGYRNAQVTVIAPTGTIGLVMDCDTTGIEPDFALVKFKKLAGGGYFKIINQSIPQALTTQGYSESQIQDIIRYCVGAQTLKGAPFINHVTLRNKGFDDAALERLERNLVQAFEIAFVFNKFTLGETFCIEKLGLDDAQLAESNFNMLKALGFTQEEIAAANGYCCGTMTVEGAPHLKAEHLPVFDCANRCGRIGQRFIHVDAHIRMMAAAQPFISGAISKTINMPAEATLEEVKSAYQFAWKSMVKAVALYRDGSKLSQPLSSSSDGEKTVEASVNRISAAAEKITERVLVRYLAKRRPLPGRRNGYTQKAIVGGHKLYLRTGEYEDGTVGEIFLDMHKEGAAFRSLMNCFAIAISLGLQHGVPLEEFVEAFVFTRFEPNGPVKLNDRIKMSTSIIDYIFRELAVTYLDRYDLAQVKEDDLRMDSMKMDEQDPECVDEEADLAALAKSSVSMEHLPIRRNGTKENGSGNGHSLAARKVELIRETLTLTEVQSAKVKGYEGDPCPECKQFTMVRNGTCLKCVSCGATNGCS</sequence>
<dbReference type="InParanoid" id="A0A330L898"/>
<dbReference type="InterPro" id="IPR013344">
    <property type="entry name" value="RNR_NrdJ/NrdZ"/>
</dbReference>
<evidence type="ECO:0000256" key="6">
    <source>
        <dbReference type="ARBA" id="ARBA00022634"/>
    </source>
</evidence>
<evidence type="ECO:0000256" key="5">
    <source>
        <dbReference type="ARBA" id="ARBA00022628"/>
    </source>
</evidence>
<keyword evidence="5 13" id="KW-0846">Cobalamin</keyword>
<dbReference type="EMBL" id="OUNR01000016">
    <property type="protein sequence ID" value="SPP65333.1"/>
    <property type="molecule type" value="Genomic_DNA"/>
</dbReference>
<dbReference type="OrthoDB" id="9762933at2"/>
<dbReference type="NCBIfam" id="TIGR02504">
    <property type="entry name" value="NrdJ_Z"/>
    <property type="match status" value="1"/>
</dbReference>
<dbReference type="AlphaFoldDB" id="A0A330L898"/>
<dbReference type="PANTHER" id="PTHR43371">
    <property type="entry name" value="VITAMIN B12-DEPENDENT RIBONUCLEOTIDE REDUCTASE"/>
    <property type="match status" value="1"/>
</dbReference>
<dbReference type="RefSeq" id="WP_121989633.1">
    <property type="nucleotide sequence ID" value="NZ_OUNR01000016.1"/>
</dbReference>
<dbReference type="GO" id="GO:0000166">
    <property type="term" value="F:nucleotide binding"/>
    <property type="evidence" value="ECO:0007669"/>
    <property type="project" value="UniProtKB-KW"/>
</dbReference>
<dbReference type="Pfam" id="PF12637">
    <property type="entry name" value="TSCPD"/>
    <property type="match status" value="1"/>
</dbReference>
<comment type="cofactor">
    <cofactor evidence="1 13">
        <name>adenosylcob(III)alamin</name>
        <dbReference type="ChEBI" id="CHEBI:18408"/>
    </cofactor>
</comment>
<dbReference type="PANTHER" id="PTHR43371:SF1">
    <property type="entry name" value="RIBONUCLEOSIDE-DIPHOSPHATE REDUCTASE"/>
    <property type="match status" value="1"/>
</dbReference>
<evidence type="ECO:0000256" key="4">
    <source>
        <dbReference type="ARBA" id="ARBA00014409"/>
    </source>
</evidence>
<keyword evidence="9" id="KW-1015">Disulfide bond</keyword>
<dbReference type="CDD" id="cd02888">
    <property type="entry name" value="RNR_II_dimer"/>
    <property type="match status" value="1"/>
</dbReference>
<evidence type="ECO:0000259" key="14">
    <source>
        <dbReference type="Pfam" id="PF02867"/>
    </source>
</evidence>
<dbReference type="Proteomes" id="UP000248168">
    <property type="component" value="Unassembled WGS sequence"/>
</dbReference>
<evidence type="ECO:0000259" key="15">
    <source>
        <dbReference type="Pfam" id="PF08471"/>
    </source>
</evidence>
<dbReference type="GO" id="GO:0050897">
    <property type="term" value="F:cobalt ion binding"/>
    <property type="evidence" value="ECO:0007669"/>
    <property type="project" value="InterPro"/>
</dbReference>
<dbReference type="SUPFAM" id="SSF51998">
    <property type="entry name" value="PFL-like glycyl radical enzymes"/>
    <property type="match status" value="1"/>
</dbReference>
<gene>
    <name evidence="17" type="primary">nrdJ</name>
    <name evidence="17" type="ORF">NITLEN_30247</name>
</gene>
<feature type="domain" description="TSCPD" evidence="16">
    <location>
        <begin position="948"/>
        <end position="1051"/>
    </location>
</feature>
<dbReference type="NCBIfam" id="NF005736">
    <property type="entry name" value="PRK07562.1"/>
    <property type="match status" value="1"/>
</dbReference>
<dbReference type="InterPro" id="IPR000788">
    <property type="entry name" value="RNR_lg_C"/>
</dbReference>
<dbReference type="GO" id="GO:0004748">
    <property type="term" value="F:ribonucleoside-diphosphate reductase activity, thioredoxin disulfide as acceptor"/>
    <property type="evidence" value="ECO:0007669"/>
    <property type="project" value="UniProtKB-EC"/>
</dbReference>
<feature type="domain" description="Ribonucleotide reductase class II vitamin B12-dependent N-terminal" evidence="15">
    <location>
        <begin position="22"/>
        <end position="131"/>
    </location>
</feature>
<evidence type="ECO:0000256" key="11">
    <source>
        <dbReference type="ARBA" id="ARBA00025437"/>
    </source>
</evidence>
<dbReference type="PRINTS" id="PR01183">
    <property type="entry name" value="RIBORDTASEM1"/>
</dbReference>
<dbReference type="Pfam" id="PF02867">
    <property type="entry name" value="Ribonuc_red_lgC"/>
    <property type="match status" value="2"/>
</dbReference>
<proteinExistence type="inferred from homology"/>
<dbReference type="GO" id="GO:0071897">
    <property type="term" value="P:DNA biosynthetic process"/>
    <property type="evidence" value="ECO:0007669"/>
    <property type="project" value="UniProtKB-KW"/>
</dbReference>